<sequence>MGPLLLASCLTCKGVYGKRLPEIPREPPGVQLHASRWFPEGGKLGRGLSWLPPLARWPHRACGQPSEVDDIFGLRITQSFCPGLFPSQWLRSPLALGRVVEVPSRRCSPVRPGRWELTLPQALSASLLVGLWHPQGLLSHVLPFLKACLLLLPSS</sequence>
<organism evidence="1 2">
    <name type="scientific">Rousettus aegyptiacus</name>
    <name type="common">Egyptian fruit bat</name>
    <name type="synonym">Pteropus aegyptiacus</name>
    <dbReference type="NCBI Taxonomy" id="9407"/>
    <lineage>
        <taxon>Eukaryota</taxon>
        <taxon>Metazoa</taxon>
        <taxon>Chordata</taxon>
        <taxon>Craniata</taxon>
        <taxon>Vertebrata</taxon>
        <taxon>Euteleostomi</taxon>
        <taxon>Mammalia</taxon>
        <taxon>Eutheria</taxon>
        <taxon>Laurasiatheria</taxon>
        <taxon>Chiroptera</taxon>
        <taxon>Yinpterochiroptera</taxon>
        <taxon>Pteropodoidea</taxon>
        <taxon>Pteropodidae</taxon>
        <taxon>Rousettinae</taxon>
        <taxon>Rousettus</taxon>
    </lineage>
</organism>
<evidence type="ECO:0000313" key="1">
    <source>
        <dbReference type="EMBL" id="KAF6485275.1"/>
    </source>
</evidence>
<dbReference type="AlphaFoldDB" id="A0A7J8IM73"/>
<name>A0A7J8IM73_ROUAE</name>
<dbReference type="EMBL" id="JACASE010000003">
    <property type="protein sequence ID" value="KAF6485275.1"/>
    <property type="molecule type" value="Genomic_DNA"/>
</dbReference>
<accession>A0A7J8IM73</accession>
<reference evidence="1 2" key="1">
    <citation type="journal article" date="2020" name="Nature">
        <title>Six reference-quality genomes reveal evolution of bat adaptations.</title>
        <authorList>
            <person name="Jebb D."/>
            <person name="Huang Z."/>
            <person name="Pippel M."/>
            <person name="Hughes G.M."/>
            <person name="Lavrichenko K."/>
            <person name="Devanna P."/>
            <person name="Winkler S."/>
            <person name="Jermiin L.S."/>
            <person name="Skirmuntt E.C."/>
            <person name="Katzourakis A."/>
            <person name="Burkitt-Gray L."/>
            <person name="Ray D.A."/>
            <person name="Sullivan K.A.M."/>
            <person name="Roscito J.G."/>
            <person name="Kirilenko B.M."/>
            <person name="Davalos L.M."/>
            <person name="Corthals A.P."/>
            <person name="Power M.L."/>
            <person name="Jones G."/>
            <person name="Ransome R.D."/>
            <person name="Dechmann D.K.N."/>
            <person name="Locatelli A.G."/>
            <person name="Puechmaille S.J."/>
            <person name="Fedrigo O."/>
            <person name="Jarvis E.D."/>
            <person name="Hiller M."/>
            <person name="Vernes S.C."/>
            <person name="Myers E.W."/>
            <person name="Teeling E.C."/>
        </authorList>
    </citation>
    <scope>NUCLEOTIDE SEQUENCE [LARGE SCALE GENOMIC DNA]</scope>
    <source>
        <strain evidence="1">MRouAeg1</strain>
        <tissue evidence="1">Muscle</tissue>
    </source>
</reference>
<comment type="caution">
    <text evidence="1">The sequence shown here is derived from an EMBL/GenBank/DDBJ whole genome shotgun (WGS) entry which is preliminary data.</text>
</comment>
<keyword evidence="2" id="KW-1185">Reference proteome</keyword>
<proteinExistence type="predicted"/>
<gene>
    <name evidence="1" type="ORF">HJG63_010518</name>
</gene>
<dbReference type="Proteomes" id="UP000593571">
    <property type="component" value="Unassembled WGS sequence"/>
</dbReference>
<protein>
    <submittedName>
        <fullName evidence="1">Uncharacterized protein</fullName>
    </submittedName>
</protein>
<evidence type="ECO:0000313" key="2">
    <source>
        <dbReference type="Proteomes" id="UP000593571"/>
    </source>
</evidence>